<comment type="catalytic activity">
    <reaction evidence="7 8">
        <text>(R)-pantoate + beta-alanine + ATP = (R)-pantothenate + AMP + diphosphate + H(+)</text>
        <dbReference type="Rhea" id="RHEA:10912"/>
        <dbReference type="ChEBI" id="CHEBI:15378"/>
        <dbReference type="ChEBI" id="CHEBI:15980"/>
        <dbReference type="ChEBI" id="CHEBI:29032"/>
        <dbReference type="ChEBI" id="CHEBI:30616"/>
        <dbReference type="ChEBI" id="CHEBI:33019"/>
        <dbReference type="ChEBI" id="CHEBI:57966"/>
        <dbReference type="ChEBI" id="CHEBI:456215"/>
        <dbReference type="EC" id="6.3.2.1"/>
    </reaction>
</comment>
<evidence type="ECO:0000256" key="8">
    <source>
        <dbReference type="HAMAP-Rule" id="MF_00158"/>
    </source>
</evidence>
<proteinExistence type="inferred from homology"/>
<feature type="active site" description="Proton donor" evidence="8">
    <location>
        <position position="37"/>
    </location>
</feature>
<feature type="binding site" evidence="8">
    <location>
        <begin position="149"/>
        <end position="152"/>
    </location>
    <ligand>
        <name>ATP</name>
        <dbReference type="ChEBI" id="CHEBI:30616"/>
    </ligand>
</feature>
<keyword evidence="5 8" id="KW-0547">Nucleotide-binding</keyword>
<dbReference type="UniPathway" id="UPA00028">
    <property type="reaction ID" value="UER00005"/>
</dbReference>
<evidence type="ECO:0000256" key="7">
    <source>
        <dbReference type="ARBA" id="ARBA00048258"/>
    </source>
</evidence>
<dbReference type="PANTHER" id="PTHR21299">
    <property type="entry name" value="CYTIDYLATE KINASE/PANTOATE-BETA-ALANINE LIGASE"/>
    <property type="match status" value="1"/>
</dbReference>
<evidence type="ECO:0000256" key="2">
    <source>
        <dbReference type="ARBA" id="ARBA00009256"/>
    </source>
</evidence>
<dbReference type="Gene3D" id="3.40.50.620">
    <property type="entry name" value="HUPs"/>
    <property type="match status" value="1"/>
</dbReference>
<evidence type="ECO:0000256" key="3">
    <source>
        <dbReference type="ARBA" id="ARBA00022598"/>
    </source>
</evidence>
<comment type="miscellaneous">
    <text evidence="8">The reaction proceeds by a bi uni uni bi ping pong mechanism.</text>
</comment>
<name>A0A4P9K808_9GAMM</name>
<accession>A0A4P9K808</accession>
<evidence type="ECO:0000313" key="10">
    <source>
        <dbReference type="Proteomes" id="UP000304864"/>
    </source>
</evidence>
<evidence type="ECO:0000256" key="5">
    <source>
        <dbReference type="ARBA" id="ARBA00022741"/>
    </source>
</evidence>
<keyword evidence="4 8" id="KW-0566">Pantothenate biosynthesis</keyword>
<comment type="pathway">
    <text evidence="1 8">Cofactor biosynthesis; (R)-pantothenate biosynthesis; (R)-pantothenate from (R)-pantoate and beta-alanine: step 1/1.</text>
</comment>
<keyword evidence="3 8" id="KW-0436">Ligase</keyword>
<dbReference type="NCBIfam" id="TIGR00125">
    <property type="entry name" value="cyt_tran_rel"/>
    <property type="match status" value="1"/>
</dbReference>
<dbReference type="GO" id="GO:0005524">
    <property type="term" value="F:ATP binding"/>
    <property type="evidence" value="ECO:0007669"/>
    <property type="project" value="UniProtKB-KW"/>
</dbReference>
<dbReference type="OrthoDB" id="9773087at2"/>
<comment type="function">
    <text evidence="8">Catalyzes the condensation of pantoate with beta-alanine in an ATP-dependent reaction via a pantoyl-adenylate intermediate.</text>
</comment>
<feature type="binding site" evidence="8">
    <location>
        <position position="155"/>
    </location>
    <ligand>
        <name>(R)-pantoate</name>
        <dbReference type="ChEBI" id="CHEBI:15980"/>
    </ligand>
</feature>
<dbReference type="InterPro" id="IPR014729">
    <property type="entry name" value="Rossmann-like_a/b/a_fold"/>
</dbReference>
<evidence type="ECO:0000256" key="4">
    <source>
        <dbReference type="ARBA" id="ARBA00022655"/>
    </source>
</evidence>
<dbReference type="AlphaFoldDB" id="A0A4P9K808"/>
<dbReference type="KEGG" id="thig:FE785_07660"/>
<organism evidence="9 10">
    <name type="scientific">Thiomicrorhabdus sediminis</name>
    <dbReference type="NCBI Taxonomy" id="2580412"/>
    <lineage>
        <taxon>Bacteria</taxon>
        <taxon>Pseudomonadati</taxon>
        <taxon>Pseudomonadota</taxon>
        <taxon>Gammaproteobacteria</taxon>
        <taxon>Thiotrichales</taxon>
        <taxon>Piscirickettsiaceae</taxon>
        <taxon>Thiomicrorhabdus</taxon>
    </lineage>
</organism>
<evidence type="ECO:0000256" key="1">
    <source>
        <dbReference type="ARBA" id="ARBA00004990"/>
    </source>
</evidence>
<feature type="binding site" evidence="8">
    <location>
        <position position="178"/>
    </location>
    <ligand>
        <name>ATP</name>
        <dbReference type="ChEBI" id="CHEBI:30616"/>
    </ligand>
</feature>
<dbReference type="Pfam" id="PF02569">
    <property type="entry name" value="Pantoate_ligase"/>
    <property type="match status" value="1"/>
</dbReference>
<comment type="similarity">
    <text evidence="2 8">Belongs to the pantothenate synthetase family.</text>
</comment>
<dbReference type="SUPFAM" id="SSF52374">
    <property type="entry name" value="Nucleotidylyl transferase"/>
    <property type="match status" value="1"/>
</dbReference>
<comment type="subcellular location">
    <subcellularLocation>
        <location evidence="8">Cytoplasm</location>
    </subcellularLocation>
</comment>
<dbReference type="Gene3D" id="3.30.1300.10">
    <property type="entry name" value="Pantoate-beta-alanine ligase, C-terminal domain"/>
    <property type="match status" value="1"/>
</dbReference>
<evidence type="ECO:0000256" key="6">
    <source>
        <dbReference type="ARBA" id="ARBA00022840"/>
    </source>
</evidence>
<keyword evidence="8" id="KW-0963">Cytoplasm</keyword>
<feature type="binding site" evidence="8">
    <location>
        <position position="61"/>
    </location>
    <ligand>
        <name>(R)-pantoate</name>
        <dbReference type="ChEBI" id="CHEBI:15980"/>
    </ligand>
</feature>
<dbReference type="GO" id="GO:0015940">
    <property type="term" value="P:pantothenate biosynthetic process"/>
    <property type="evidence" value="ECO:0007669"/>
    <property type="project" value="UniProtKB-UniRule"/>
</dbReference>
<dbReference type="GO" id="GO:0005829">
    <property type="term" value="C:cytosol"/>
    <property type="evidence" value="ECO:0007669"/>
    <property type="project" value="TreeGrafter"/>
</dbReference>
<dbReference type="GO" id="GO:0004592">
    <property type="term" value="F:pantoate-beta-alanine ligase activity"/>
    <property type="evidence" value="ECO:0007669"/>
    <property type="project" value="UniProtKB-UniRule"/>
</dbReference>
<dbReference type="RefSeq" id="WP_138565190.1">
    <property type="nucleotide sequence ID" value="NZ_CP040602.1"/>
</dbReference>
<reference evidence="9 10" key="1">
    <citation type="submission" date="2019-05" db="EMBL/GenBank/DDBJ databases">
        <title>Thiomicrorhabdus sediminis sp. nov, a novel sulfur-oxidizing bacterium isolated from coastal sediment.</title>
        <authorList>
            <person name="Liu X."/>
        </authorList>
    </citation>
    <scope>NUCLEOTIDE SEQUENCE [LARGE SCALE GENOMIC DNA]</scope>
    <source>
        <strain evidence="9 10">G1</strain>
    </source>
</reference>
<dbReference type="Proteomes" id="UP000304864">
    <property type="component" value="Chromosome"/>
</dbReference>
<dbReference type="PANTHER" id="PTHR21299:SF1">
    <property type="entry name" value="PANTOATE--BETA-ALANINE LIGASE"/>
    <property type="match status" value="1"/>
</dbReference>
<keyword evidence="6 8" id="KW-0067">ATP-binding</keyword>
<feature type="binding site" evidence="8">
    <location>
        <begin position="30"/>
        <end position="37"/>
    </location>
    <ligand>
        <name>ATP</name>
        <dbReference type="ChEBI" id="CHEBI:30616"/>
    </ligand>
</feature>
<dbReference type="InterPro" id="IPR003721">
    <property type="entry name" value="Pantoate_ligase"/>
</dbReference>
<feature type="binding site" evidence="8">
    <location>
        <begin position="186"/>
        <end position="189"/>
    </location>
    <ligand>
        <name>ATP</name>
        <dbReference type="ChEBI" id="CHEBI:30616"/>
    </ligand>
</feature>
<protein>
    <recommendedName>
        <fullName evidence="8">Pantothenate synthetase</fullName>
        <shortName evidence="8">PS</shortName>
        <ecNumber evidence="8">6.3.2.1</ecNumber>
    </recommendedName>
    <alternativeName>
        <fullName evidence="8">Pantoate--beta-alanine ligase</fullName>
    </alternativeName>
    <alternativeName>
        <fullName evidence="8">Pantoate-activating enzyme</fullName>
    </alternativeName>
</protein>
<comment type="subunit">
    <text evidence="8">Homodimer.</text>
</comment>
<dbReference type="EMBL" id="CP040602">
    <property type="protein sequence ID" value="QCU90516.1"/>
    <property type="molecule type" value="Genomic_DNA"/>
</dbReference>
<sequence length="287" mass="31344">MQVFEQLEGLRKQVKQWKANGHRVGFVPTMGNLHQGHLSLVKIAQQHCDKVVVSIFVNPMQFGPNEDFDRYPRTFAADQQALQTMQTDALYFPSVEQMYPGGLQQSKVVVPPQITGLLEGASRPGHFDGVSTVVSKLFNMVQPDVAVFGQKDFQQLAVIKQMVSDLAMPIEIIGAPIARDQDGLALSSRNQYLDTEQRAIAPKLHAALLDIAQAIASGNHDYESLSAAASSQLIANGFDVVDYIQVCDANSLLPATNTTEELVILAVARLGDTRLLDNLLISDFLGA</sequence>
<dbReference type="EC" id="6.3.2.1" evidence="8"/>
<gene>
    <name evidence="8" type="primary">panC</name>
    <name evidence="9" type="ORF">FE785_07660</name>
</gene>
<dbReference type="NCBIfam" id="TIGR00018">
    <property type="entry name" value="panC"/>
    <property type="match status" value="1"/>
</dbReference>
<dbReference type="InterPro" id="IPR042176">
    <property type="entry name" value="Pantoate_ligase_C"/>
</dbReference>
<dbReference type="InterPro" id="IPR004821">
    <property type="entry name" value="Cyt_trans-like"/>
</dbReference>
<evidence type="ECO:0000313" key="9">
    <source>
        <dbReference type="EMBL" id="QCU90516.1"/>
    </source>
</evidence>
<dbReference type="CDD" id="cd00560">
    <property type="entry name" value="PanC"/>
    <property type="match status" value="1"/>
</dbReference>
<feature type="binding site" evidence="8">
    <location>
        <position position="61"/>
    </location>
    <ligand>
        <name>beta-alanine</name>
        <dbReference type="ChEBI" id="CHEBI:57966"/>
    </ligand>
</feature>
<dbReference type="FunFam" id="3.40.50.620:FF:000013">
    <property type="entry name" value="Pantothenate synthetase"/>
    <property type="match status" value="1"/>
</dbReference>
<dbReference type="HAMAP" id="MF_00158">
    <property type="entry name" value="PanC"/>
    <property type="match status" value="1"/>
</dbReference>
<keyword evidence="10" id="KW-1185">Reference proteome</keyword>